<proteinExistence type="predicted"/>
<comment type="caution">
    <text evidence="1">The sequence shown here is derived from an EMBL/GenBank/DDBJ whole genome shotgun (WGS) entry which is preliminary data.</text>
</comment>
<dbReference type="Proteomes" id="UP001147733">
    <property type="component" value="Unassembled WGS sequence"/>
</dbReference>
<keyword evidence="2" id="KW-1185">Reference proteome</keyword>
<dbReference type="AlphaFoldDB" id="A0A9W9TTR3"/>
<evidence type="ECO:0000313" key="1">
    <source>
        <dbReference type="EMBL" id="KAJ5240368.1"/>
    </source>
</evidence>
<reference evidence="1" key="2">
    <citation type="journal article" date="2023" name="IMA Fungus">
        <title>Comparative genomic study of the Penicillium genus elucidates a diverse pangenome and 15 lateral gene transfer events.</title>
        <authorList>
            <person name="Petersen C."/>
            <person name="Sorensen T."/>
            <person name="Nielsen M.R."/>
            <person name="Sondergaard T.E."/>
            <person name="Sorensen J.L."/>
            <person name="Fitzpatrick D.A."/>
            <person name="Frisvad J.C."/>
            <person name="Nielsen K.L."/>
        </authorList>
    </citation>
    <scope>NUCLEOTIDE SEQUENCE</scope>
    <source>
        <strain evidence="1">IBT 23319</strain>
    </source>
</reference>
<sequence>MLGLLKWEHDSSLSPGIIEKMIDFFKENQIQKRIKFCRSLEHSYARQPWAVPMDQEEFRATVEEFCERLEDYAKTS</sequence>
<gene>
    <name evidence="1" type="ORF">N7469_001959</name>
</gene>
<dbReference type="GeneID" id="81380046"/>
<accession>A0A9W9TTR3</accession>
<dbReference type="EMBL" id="JAPQKT010000002">
    <property type="protein sequence ID" value="KAJ5240368.1"/>
    <property type="molecule type" value="Genomic_DNA"/>
</dbReference>
<name>A0A9W9TTR3_PENCI</name>
<organism evidence="1 2">
    <name type="scientific">Penicillium citrinum</name>
    <dbReference type="NCBI Taxonomy" id="5077"/>
    <lineage>
        <taxon>Eukaryota</taxon>
        <taxon>Fungi</taxon>
        <taxon>Dikarya</taxon>
        <taxon>Ascomycota</taxon>
        <taxon>Pezizomycotina</taxon>
        <taxon>Eurotiomycetes</taxon>
        <taxon>Eurotiomycetidae</taxon>
        <taxon>Eurotiales</taxon>
        <taxon>Aspergillaceae</taxon>
        <taxon>Penicillium</taxon>
    </lineage>
</organism>
<dbReference type="RefSeq" id="XP_056503373.1">
    <property type="nucleotide sequence ID" value="XM_056640879.1"/>
</dbReference>
<reference evidence="1" key="1">
    <citation type="submission" date="2022-11" db="EMBL/GenBank/DDBJ databases">
        <authorList>
            <person name="Petersen C."/>
        </authorList>
    </citation>
    <scope>NUCLEOTIDE SEQUENCE</scope>
    <source>
        <strain evidence="1">IBT 23319</strain>
    </source>
</reference>
<evidence type="ECO:0000313" key="2">
    <source>
        <dbReference type="Proteomes" id="UP001147733"/>
    </source>
</evidence>
<protein>
    <submittedName>
        <fullName evidence="1">Uncharacterized protein</fullName>
    </submittedName>
</protein>